<feature type="region of interest" description="Disordered" evidence="1">
    <location>
        <begin position="371"/>
        <end position="390"/>
    </location>
</feature>
<comment type="caution">
    <text evidence="2">The sequence shown here is derived from an EMBL/GenBank/DDBJ whole genome shotgun (WGS) entry which is preliminary data.</text>
</comment>
<evidence type="ECO:0000256" key="1">
    <source>
        <dbReference type="SAM" id="MobiDB-lite"/>
    </source>
</evidence>
<protein>
    <submittedName>
        <fullName evidence="2">Uncharacterized protein</fullName>
    </submittedName>
</protein>
<sequence>MASTTLMTFLLSTNPYVKSVKLLGSWDNFAQPYIMQRDKRVGAGQWRGCHTFTNIVCDGSPTHMTPARSGGLKMGGTYWYYYLLDEDMEYFNEAEPVTTHCPFLPGQPVNVLHVPIILPDTLPTFTHARSPSFQQADQRTMNPDDKYMNPRRPPKPKLPRLRTSPPLLQQPAPAWSFSTSPLGIITHRGASQPTSATPKVKCLDAPRGSGSKTARSVSPPRSRGLRAAFRHWNTSSPDLGDPGDQDGQAAKPAAPHGLLGLLHGHEKTHEHHHRLGSNPGTALEHPSSVDHRKEHLDTTDSLLPRPATSVDRRSMPLTIQDRRALNAKLAEHASQRPPLTLHSSPENGGVGNRANQGTYLNISRRSLPLESPSMLPTAIGPSMSPGSSELATTPTNFTFSEKRLPTLPNTPSSVMDEALRELDARENGFDPETLCSHFSDFTDTESVPGSSVCERSHFSEWSTDTDLVSPESMTCSLSFNQHPPMPHIPEIMGTMDFLKTSMPAEMSDPDTPHLTVNSKSTATSIAGDSPLLDHPLPRLTISLSPSDLDIPGLCIDDEGQVESNPKRHAAFFGADESIRGLGLLQSPDPTTLQFPEGVRGDVAAQADEGIATSRKSYDRLSRLSIVGQSAAMREMMDELSYLKTVIESGSSI</sequence>
<proteinExistence type="predicted"/>
<feature type="region of interest" description="Disordered" evidence="1">
    <location>
        <begin position="130"/>
        <end position="169"/>
    </location>
</feature>
<feature type="compositionally biased region" description="Basic and acidic residues" evidence="1">
    <location>
        <begin position="287"/>
        <end position="298"/>
    </location>
</feature>
<dbReference type="EMBL" id="MSFL01000003">
    <property type="protein sequence ID" value="PWY90050.1"/>
    <property type="molecule type" value="Genomic_DNA"/>
</dbReference>
<dbReference type="PANTHER" id="PTHR40625:SF1">
    <property type="entry name" value="AMP-ACTIVATED PROTEIN KINASE GLYCOGEN-BINDING DOMAIN-CONTAINING PROTEIN"/>
    <property type="match status" value="1"/>
</dbReference>
<dbReference type="GeneID" id="37066872"/>
<dbReference type="AlphaFoldDB" id="A0A317X0L8"/>
<reference evidence="2 3" key="1">
    <citation type="submission" date="2016-12" db="EMBL/GenBank/DDBJ databases">
        <title>The genomes of Aspergillus section Nigri reveals drivers in fungal speciation.</title>
        <authorList>
            <consortium name="DOE Joint Genome Institute"/>
            <person name="Vesth T.C."/>
            <person name="Nybo J."/>
            <person name="Theobald S."/>
            <person name="Brandl J."/>
            <person name="Frisvad J.C."/>
            <person name="Nielsen K.F."/>
            <person name="Lyhne E.K."/>
            <person name="Kogle M.E."/>
            <person name="Kuo A."/>
            <person name="Riley R."/>
            <person name="Clum A."/>
            <person name="Nolan M."/>
            <person name="Lipzen A."/>
            <person name="Salamov A."/>
            <person name="Henrissat B."/>
            <person name="Wiebenga A."/>
            <person name="De Vries R.P."/>
            <person name="Grigoriev I.V."/>
            <person name="Mortensen U.H."/>
            <person name="Andersen M.R."/>
            <person name="Baker S.E."/>
        </authorList>
    </citation>
    <scope>NUCLEOTIDE SEQUENCE [LARGE SCALE GENOMIC DNA]</scope>
    <source>
        <strain evidence="2 3">CBS 117.55</strain>
    </source>
</reference>
<feature type="compositionally biased region" description="Low complexity" evidence="1">
    <location>
        <begin position="237"/>
        <end position="248"/>
    </location>
</feature>
<gene>
    <name evidence="2" type="ORF">BO70DRAFT_368636</name>
</gene>
<evidence type="ECO:0000313" key="2">
    <source>
        <dbReference type="EMBL" id="PWY90050.1"/>
    </source>
</evidence>
<evidence type="ECO:0000313" key="3">
    <source>
        <dbReference type="Proteomes" id="UP000247233"/>
    </source>
</evidence>
<dbReference type="PANTHER" id="PTHR40625">
    <property type="entry name" value="GTP-BINDING PROTEIN ESDC-RELATED"/>
    <property type="match status" value="1"/>
</dbReference>
<dbReference type="STRING" id="1448321.A0A317X0L8"/>
<feature type="region of interest" description="Disordered" evidence="1">
    <location>
        <begin position="186"/>
        <end position="255"/>
    </location>
</feature>
<dbReference type="OrthoDB" id="5422351at2759"/>
<name>A0A317X0L8_9EURO</name>
<keyword evidence="3" id="KW-1185">Reference proteome</keyword>
<organism evidence="2 3">
    <name type="scientific">Aspergillus heteromorphus CBS 117.55</name>
    <dbReference type="NCBI Taxonomy" id="1448321"/>
    <lineage>
        <taxon>Eukaryota</taxon>
        <taxon>Fungi</taxon>
        <taxon>Dikarya</taxon>
        <taxon>Ascomycota</taxon>
        <taxon>Pezizomycotina</taxon>
        <taxon>Eurotiomycetes</taxon>
        <taxon>Eurotiomycetidae</taxon>
        <taxon>Eurotiales</taxon>
        <taxon>Aspergillaceae</taxon>
        <taxon>Aspergillus</taxon>
        <taxon>Aspergillus subgen. Circumdati</taxon>
    </lineage>
</organism>
<accession>A0A317X0L8</accession>
<dbReference type="RefSeq" id="XP_025402881.1">
    <property type="nucleotide sequence ID" value="XM_025544635.1"/>
</dbReference>
<feature type="compositionally biased region" description="Polar residues" evidence="1">
    <location>
        <begin position="130"/>
        <end position="141"/>
    </location>
</feature>
<dbReference type="VEuPathDB" id="FungiDB:BO70DRAFT_368636"/>
<feature type="region of interest" description="Disordered" evidence="1">
    <location>
        <begin position="332"/>
        <end position="356"/>
    </location>
</feature>
<feature type="region of interest" description="Disordered" evidence="1">
    <location>
        <begin position="267"/>
        <end position="314"/>
    </location>
</feature>
<dbReference type="Proteomes" id="UP000247233">
    <property type="component" value="Unassembled WGS sequence"/>
</dbReference>